<reference evidence="3" key="1">
    <citation type="submission" date="2022-01" db="EMBL/GenBank/DDBJ databases">
        <authorList>
            <person name="Braso-Vives M."/>
        </authorList>
    </citation>
    <scope>NUCLEOTIDE SEQUENCE</scope>
</reference>
<name>A0A8K0EWY1_BRALA</name>
<gene>
    <name evidence="3" type="primary">CCDC51</name>
    <name evidence="3" type="ORF">BLAG_LOCUS19900</name>
</gene>
<organism evidence="3 4">
    <name type="scientific">Branchiostoma lanceolatum</name>
    <name type="common">Common lancelet</name>
    <name type="synonym">Amphioxus lanceolatum</name>
    <dbReference type="NCBI Taxonomy" id="7740"/>
    <lineage>
        <taxon>Eukaryota</taxon>
        <taxon>Metazoa</taxon>
        <taxon>Chordata</taxon>
        <taxon>Cephalochordata</taxon>
        <taxon>Leptocardii</taxon>
        <taxon>Amphioxiformes</taxon>
        <taxon>Branchiostomatidae</taxon>
        <taxon>Branchiostoma</taxon>
    </lineage>
</organism>
<accession>A0A8K0EWY1</accession>
<evidence type="ECO:0000256" key="2">
    <source>
        <dbReference type="SAM" id="Phobius"/>
    </source>
</evidence>
<evidence type="ECO:0000256" key="1">
    <source>
        <dbReference type="SAM" id="Coils"/>
    </source>
</evidence>
<feature type="coiled-coil region" evidence="1">
    <location>
        <begin position="76"/>
        <end position="117"/>
    </location>
</feature>
<dbReference type="Proteomes" id="UP000838412">
    <property type="component" value="Chromosome 5"/>
</dbReference>
<proteinExistence type="predicted"/>
<keyword evidence="2" id="KW-0812">Transmembrane</keyword>
<dbReference type="PANTHER" id="PTHR28624">
    <property type="entry name" value="COILED-COIL DOMAIN-CONTAINING PROTEIN 51"/>
    <property type="match status" value="1"/>
</dbReference>
<dbReference type="OrthoDB" id="6243211at2759"/>
<feature type="transmembrane region" description="Helical" evidence="2">
    <location>
        <begin position="347"/>
        <end position="367"/>
    </location>
</feature>
<keyword evidence="2" id="KW-1133">Transmembrane helix</keyword>
<sequence>MTCFGCRTFSFITSFRFLEGKMLRFRSVREWGRAFRGYTTAVTGNRAVDDALERITKGRIGGWLASYEQFVGITEVKHAQGKVTQAEENFMAARKQVKLIREAVESLQQDMSACRDKMDRVQRGEPRYLELATEEHNLIQELQKARARYGLLEDLERDNFALLQAAVRSSHEKERARTERTKNWSIIGSVTGAIIGIVGSTAVNRSRMKELRSLILDTKGNGGITPEIAEKLTATGEQYKQIQGSLLEVKTLLNNSETTTTTDVPKGDVRYLATLIQEQDKKLDARIQSIHDAIKEGDVAINAQLNRIGKLVSSRGSVGGTAAVGVSEEVQELIEATQKKLEWQIRINTLSTVVFVYAAFALTLPILQNIFRGP</sequence>
<evidence type="ECO:0000313" key="3">
    <source>
        <dbReference type="EMBL" id="CAH1266235.1"/>
    </source>
</evidence>
<keyword evidence="2" id="KW-0472">Membrane</keyword>
<keyword evidence="4" id="KW-1185">Reference proteome</keyword>
<feature type="transmembrane region" description="Helical" evidence="2">
    <location>
        <begin position="184"/>
        <end position="203"/>
    </location>
</feature>
<dbReference type="AlphaFoldDB" id="A0A8K0EWY1"/>
<dbReference type="PANTHER" id="PTHR28624:SF1">
    <property type="entry name" value="MITOCHONDRIAL POTASSIUM CHANNEL"/>
    <property type="match status" value="1"/>
</dbReference>
<evidence type="ECO:0000313" key="4">
    <source>
        <dbReference type="Proteomes" id="UP000838412"/>
    </source>
</evidence>
<keyword evidence="1" id="KW-0175">Coiled coil</keyword>
<dbReference type="InterPro" id="IPR037660">
    <property type="entry name" value="CCDC51"/>
</dbReference>
<dbReference type="EMBL" id="OV696690">
    <property type="protein sequence ID" value="CAH1266235.1"/>
    <property type="molecule type" value="Genomic_DNA"/>
</dbReference>
<protein>
    <submittedName>
        <fullName evidence="3">CCDC51 protein</fullName>
    </submittedName>
</protein>